<dbReference type="PANTHER" id="PTHR45023:SF4">
    <property type="entry name" value="GLYCINE-RICH PROTEIN-RELATED"/>
    <property type="match status" value="1"/>
</dbReference>
<sequence>MEKAIERERVLLQHLGPSSSSHSFEALSLIQASRNWLSKLPKIPPLLCTKCIKLSPNVSLASGFINLLNSQNPHPSTSVDELGASDVSVFGSEWAQDAHFVTDRKEKRKWTPTEDLVLISAWLNTSKDPVIVFAQPESNRSSQVDFTYSTDMSSNLGNMMSVRNRVRDKTIHQQLKADLVEHI</sequence>
<proteinExistence type="predicted"/>
<evidence type="ECO:0008006" key="2">
    <source>
        <dbReference type="Google" id="ProtNLM"/>
    </source>
</evidence>
<accession>A0A3P6CCB6</accession>
<dbReference type="PANTHER" id="PTHR45023">
    <property type="match status" value="1"/>
</dbReference>
<gene>
    <name evidence="1" type="ORF">BOLC4T28446H</name>
</gene>
<protein>
    <recommendedName>
        <fullName evidence="2">Myb-like domain-containing protein</fullName>
    </recommendedName>
</protein>
<name>A0A3P6CCB6_BRAOL</name>
<organism evidence="1">
    <name type="scientific">Brassica oleracea</name>
    <name type="common">Wild cabbage</name>
    <dbReference type="NCBI Taxonomy" id="3712"/>
    <lineage>
        <taxon>Eukaryota</taxon>
        <taxon>Viridiplantae</taxon>
        <taxon>Streptophyta</taxon>
        <taxon>Embryophyta</taxon>
        <taxon>Tracheophyta</taxon>
        <taxon>Spermatophyta</taxon>
        <taxon>Magnoliopsida</taxon>
        <taxon>eudicotyledons</taxon>
        <taxon>Gunneridae</taxon>
        <taxon>Pentapetalae</taxon>
        <taxon>rosids</taxon>
        <taxon>malvids</taxon>
        <taxon>Brassicales</taxon>
        <taxon>Brassicaceae</taxon>
        <taxon>Brassiceae</taxon>
        <taxon>Brassica</taxon>
    </lineage>
</organism>
<reference evidence="1" key="1">
    <citation type="submission" date="2018-11" db="EMBL/GenBank/DDBJ databases">
        <authorList>
            <consortium name="Genoscope - CEA"/>
            <person name="William W."/>
        </authorList>
    </citation>
    <scope>NUCLEOTIDE SEQUENCE</scope>
</reference>
<dbReference type="EMBL" id="LR031873">
    <property type="protein sequence ID" value="VDD16013.1"/>
    <property type="molecule type" value="Genomic_DNA"/>
</dbReference>
<dbReference type="AlphaFoldDB" id="A0A3P6CCB6"/>
<evidence type="ECO:0000313" key="1">
    <source>
        <dbReference type="EMBL" id="VDD16013.1"/>
    </source>
</evidence>